<sequence>MAAISTSRAAFKAKSLGLRVNTNLPPTDFQSASPSDEKSSHKNEIFAQLATAPPQKVRFSAEVDTINPGKLVNSTPKTSGALLSTDWRKDCRQQGPPPTAPAKKVLFSNEEIKPKKPKIDTSADTNYGLRRYRDTPVNPDFIHSAPATKSEFDIIRDDDSDDDGYDIDEDEDDDHLFFQPPQNQTAGFKQTSQNNLVQLKQIISLPKGTESTTTPDSGSTPMSPYFMISPVYDTNGFKFEFPVAQIQAVKNGKRFQTRPWDDLDSAVKQKLSELEVPRTAGLPVEAMRREYKQRQAEAEAEQQKANETIRFNALIEKLQQKHRKATADTGNTRRPSIIDIKPPFWTKEAEKKEEHTDEAGQKSVEQRRPSQDSAISGFSDDGDKKLSILNPNAPEFSISPVEDSPKTTVIVSVEQFKDMCARLKRIEAELAMEKLQRTDPFSASEPNPSSGDFTLGALNPNMDLSSMVQPLPITSHAPPQDQASQPPLPQHVEKYLERYPNGHVPLGNAYYFTGPQINGTETVPQPPPPVALQAQQNGVGIQRRDVGIPNYMPPATSQQTPIYVHDTLAAGPPMQLGNPAIYPGGPSSFASGPPPQVPHMGMPVSAYPIGPKPVRKPKGPFREGDLRQSMHQQQYEAYLKWKRSTNVDYAKACKTRQARRAERNKPQQV</sequence>
<gene>
    <name evidence="2" type="ORF">SLS62_009045</name>
</gene>
<name>A0AAN9YM22_9PEZI</name>
<accession>A0AAN9YM22</accession>
<organism evidence="2 3">
    <name type="scientific">Diatrype stigma</name>
    <dbReference type="NCBI Taxonomy" id="117547"/>
    <lineage>
        <taxon>Eukaryota</taxon>
        <taxon>Fungi</taxon>
        <taxon>Dikarya</taxon>
        <taxon>Ascomycota</taxon>
        <taxon>Pezizomycotina</taxon>
        <taxon>Sordariomycetes</taxon>
        <taxon>Xylariomycetidae</taxon>
        <taxon>Xylariales</taxon>
        <taxon>Diatrypaceae</taxon>
        <taxon>Diatrype</taxon>
    </lineage>
</organism>
<dbReference type="EMBL" id="JAKJXP020000090">
    <property type="protein sequence ID" value="KAK7747634.1"/>
    <property type="molecule type" value="Genomic_DNA"/>
</dbReference>
<feature type="region of interest" description="Disordered" evidence="1">
    <location>
        <begin position="15"/>
        <end position="44"/>
    </location>
</feature>
<feature type="region of interest" description="Disordered" evidence="1">
    <location>
        <begin position="108"/>
        <end position="163"/>
    </location>
</feature>
<dbReference type="Proteomes" id="UP001320420">
    <property type="component" value="Unassembled WGS sequence"/>
</dbReference>
<feature type="region of interest" description="Disordered" evidence="1">
    <location>
        <begin position="343"/>
        <end position="383"/>
    </location>
</feature>
<reference evidence="2 3" key="1">
    <citation type="submission" date="2024-02" db="EMBL/GenBank/DDBJ databases">
        <title>De novo assembly and annotation of 12 fungi associated with fruit tree decline syndrome in Ontario, Canada.</title>
        <authorList>
            <person name="Sulman M."/>
            <person name="Ellouze W."/>
            <person name="Ilyukhin E."/>
        </authorList>
    </citation>
    <scope>NUCLEOTIDE SEQUENCE [LARGE SCALE GENOMIC DNA]</scope>
    <source>
        <strain evidence="2 3">M11/M66-122</strain>
    </source>
</reference>
<keyword evidence="3" id="KW-1185">Reference proteome</keyword>
<feature type="region of interest" description="Disordered" evidence="1">
    <location>
        <begin position="437"/>
        <end position="487"/>
    </location>
</feature>
<protein>
    <submittedName>
        <fullName evidence="2">Uncharacterized protein</fullName>
    </submittedName>
</protein>
<feature type="compositionally biased region" description="Basic and acidic residues" evidence="1">
    <location>
        <begin position="35"/>
        <end position="44"/>
    </location>
</feature>
<evidence type="ECO:0000313" key="2">
    <source>
        <dbReference type="EMBL" id="KAK7747634.1"/>
    </source>
</evidence>
<dbReference type="AlphaFoldDB" id="A0AAN9YM22"/>
<comment type="caution">
    <text evidence="2">The sequence shown here is derived from an EMBL/GenBank/DDBJ whole genome shotgun (WGS) entry which is preliminary data.</text>
</comment>
<evidence type="ECO:0000256" key="1">
    <source>
        <dbReference type="SAM" id="MobiDB-lite"/>
    </source>
</evidence>
<feature type="compositionally biased region" description="Basic and acidic residues" evidence="1">
    <location>
        <begin position="347"/>
        <end position="370"/>
    </location>
</feature>
<evidence type="ECO:0000313" key="3">
    <source>
        <dbReference type="Proteomes" id="UP001320420"/>
    </source>
</evidence>
<proteinExistence type="predicted"/>
<feature type="compositionally biased region" description="Polar residues" evidence="1">
    <location>
        <begin position="20"/>
        <end position="34"/>
    </location>
</feature>
<feature type="compositionally biased region" description="Polar residues" evidence="1">
    <location>
        <begin position="439"/>
        <end position="452"/>
    </location>
</feature>
<feature type="compositionally biased region" description="Basic and acidic residues" evidence="1">
    <location>
        <begin position="110"/>
        <end position="121"/>
    </location>
</feature>